<dbReference type="Pfam" id="PF04893">
    <property type="entry name" value="Yip1"/>
    <property type="match status" value="1"/>
</dbReference>
<feature type="transmembrane region" description="Helical" evidence="5">
    <location>
        <begin position="122"/>
        <end position="155"/>
    </location>
</feature>
<comment type="caution">
    <text evidence="7">The sequence shown here is derived from an EMBL/GenBank/DDBJ whole genome shotgun (WGS) entry which is preliminary data.</text>
</comment>
<evidence type="ECO:0000256" key="5">
    <source>
        <dbReference type="SAM" id="Phobius"/>
    </source>
</evidence>
<gene>
    <name evidence="7" type="ORF">GCM10009020_27890</name>
</gene>
<evidence type="ECO:0000256" key="1">
    <source>
        <dbReference type="ARBA" id="ARBA00004141"/>
    </source>
</evidence>
<reference evidence="7 8" key="1">
    <citation type="journal article" date="2019" name="Int. J. Syst. Evol. Microbiol.">
        <title>The Global Catalogue of Microorganisms (GCM) 10K type strain sequencing project: providing services to taxonomists for standard genome sequencing and annotation.</title>
        <authorList>
            <consortium name="The Broad Institute Genomics Platform"/>
            <consortium name="The Broad Institute Genome Sequencing Center for Infectious Disease"/>
            <person name="Wu L."/>
            <person name="Ma J."/>
        </authorList>
    </citation>
    <scope>NUCLEOTIDE SEQUENCE [LARGE SCALE GENOMIC DNA]</scope>
    <source>
        <strain evidence="7 8">JCM 16328</strain>
    </source>
</reference>
<dbReference type="GO" id="GO:0016020">
    <property type="term" value="C:membrane"/>
    <property type="evidence" value="ECO:0007669"/>
    <property type="project" value="UniProtKB-SubCell"/>
</dbReference>
<evidence type="ECO:0000256" key="3">
    <source>
        <dbReference type="ARBA" id="ARBA00022989"/>
    </source>
</evidence>
<name>A0AAV3TCN8_9EURY</name>
<keyword evidence="8" id="KW-1185">Reference proteome</keyword>
<evidence type="ECO:0000313" key="7">
    <source>
        <dbReference type="EMBL" id="GAA0678111.1"/>
    </source>
</evidence>
<dbReference type="EMBL" id="BAAADV010000007">
    <property type="protein sequence ID" value="GAA0678111.1"/>
    <property type="molecule type" value="Genomic_DNA"/>
</dbReference>
<dbReference type="RefSeq" id="WP_343774667.1">
    <property type="nucleotide sequence ID" value="NZ_BAAADV010000007.1"/>
</dbReference>
<proteinExistence type="predicted"/>
<dbReference type="InterPro" id="IPR006977">
    <property type="entry name" value="Yip1_dom"/>
</dbReference>
<protein>
    <submittedName>
        <fullName evidence="7">YIP1 family protein</fullName>
    </submittedName>
</protein>
<sequence length="199" mass="20881">MTGVADRIGAEDRLPGELARSWLRVLVSPRRFFRERVVPRDQAPGLLFAMGVVLVAESTRVAFGTGAAAAPGARSTLLSVFWIVAAVLFVTPAGLHLLAAIQTVLLIPFAPDRGGISETVQVLAYAAAPCALAGVPIVEVRALAGLYAAALLTIGLSEVHRLPPGRSALLGALPAFLGYGLGFRAFDAITALLARWYII</sequence>
<accession>A0AAV3TCN8</accession>
<feature type="transmembrane region" description="Helical" evidence="5">
    <location>
        <begin position="80"/>
        <end position="110"/>
    </location>
</feature>
<organism evidence="7 8">
    <name type="scientific">Natronoarchaeum mannanilyticum</name>
    <dbReference type="NCBI Taxonomy" id="926360"/>
    <lineage>
        <taxon>Archaea</taxon>
        <taxon>Methanobacteriati</taxon>
        <taxon>Methanobacteriota</taxon>
        <taxon>Stenosarchaea group</taxon>
        <taxon>Halobacteria</taxon>
        <taxon>Halobacteriales</taxon>
        <taxon>Natronoarchaeaceae</taxon>
    </lineage>
</organism>
<evidence type="ECO:0000256" key="4">
    <source>
        <dbReference type="ARBA" id="ARBA00023136"/>
    </source>
</evidence>
<dbReference type="AlphaFoldDB" id="A0AAV3TCN8"/>
<keyword evidence="2 5" id="KW-0812">Transmembrane</keyword>
<keyword evidence="4 5" id="KW-0472">Membrane</keyword>
<keyword evidence="3 5" id="KW-1133">Transmembrane helix</keyword>
<evidence type="ECO:0000256" key="2">
    <source>
        <dbReference type="ARBA" id="ARBA00022692"/>
    </source>
</evidence>
<evidence type="ECO:0000313" key="8">
    <source>
        <dbReference type="Proteomes" id="UP001500420"/>
    </source>
</evidence>
<evidence type="ECO:0000259" key="6">
    <source>
        <dbReference type="Pfam" id="PF04893"/>
    </source>
</evidence>
<dbReference type="Proteomes" id="UP001500420">
    <property type="component" value="Unassembled WGS sequence"/>
</dbReference>
<comment type="subcellular location">
    <subcellularLocation>
        <location evidence="1">Membrane</location>
        <topology evidence="1">Multi-pass membrane protein</topology>
    </subcellularLocation>
</comment>
<feature type="transmembrane region" description="Helical" evidence="5">
    <location>
        <begin position="175"/>
        <end position="198"/>
    </location>
</feature>
<feature type="domain" description="Yip1" evidence="6">
    <location>
        <begin position="24"/>
        <end position="181"/>
    </location>
</feature>